<feature type="non-terminal residue" evidence="2">
    <location>
        <position position="1"/>
    </location>
</feature>
<gene>
    <name evidence="2" type="ORF">Godav_028992</name>
</gene>
<organism evidence="2 3">
    <name type="scientific">Gossypium davidsonii</name>
    <name type="common">Davidson's cotton</name>
    <name type="synonym">Gossypium klotzschianum subsp. davidsonii</name>
    <dbReference type="NCBI Taxonomy" id="34287"/>
    <lineage>
        <taxon>Eukaryota</taxon>
        <taxon>Viridiplantae</taxon>
        <taxon>Streptophyta</taxon>
        <taxon>Embryophyta</taxon>
        <taxon>Tracheophyta</taxon>
        <taxon>Spermatophyta</taxon>
        <taxon>Magnoliopsida</taxon>
        <taxon>eudicotyledons</taxon>
        <taxon>Gunneridae</taxon>
        <taxon>Pentapetalae</taxon>
        <taxon>rosids</taxon>
        <taxon>malvids</taxon>
        <taxon>Malvales</taxon>
        <taxon>Malvaceae</taxon>
        <taxon>Malvoideae</taxon>
        <taxon>Gossypium</taxon>
    </lineage>
</organism>
<sequence>MLHHALMLLERRMNSRNSLMRFLLEGKQLEKVFNYNTSDIEGKNSNEVLVVGLTFMKKGRSSHGSVGEYHRERTSKSIPSDSEFTLTGAIPKL</sequence>
<name>A0A7J8TKF2_GOSDV</name>
<feature type="compositionally biased region" description="Polar residues" evidence="1">
    <location>
        <begin position="76"/>
        <end position="85"/>
    </location>
</feature>
<keyword evidence="3" id="KW-1185">Reference proteome</keyword>
<proteinExistence type="predicted"/>
<evidence type="ECO:0000313" key="3">
    <source>
        <dbReference type="Proteomes" id="UP000593561"/>
    </source>
</evidence>
<comment type="caution">
    <text evidence="2">The sequence shown here is derived from an EMBL/GenBank/DDBJ whole genome shotgun (WGS) entry which is preliminary data.</text>
</comment>
<accession>A0A7J8TKF2</accession>
<feature type="region of interest" description="Disordered" evidence="1">
    <location>
        <begin position="59"/>
        <end position="93"/>
    </location>
</feature>
<dbReference type="AlphaFoldDB" id="A0A7J8TKF2"/>
<dbReference type="Proteomes" id="UP000593561">
    <property type="component" value="Unassembled WGS sequence"/>
</dbReference>
<evidence type="ECO:0000313" key="2">
    <source>
        <dbReference type="EMBL" id="MBA0638613.1"/>
    </source>
</evidence>
<reference evidence="2 3" key="1">
    <citation type="journal article" date="2019" name="Genome Biol. Evol.">
        <title>Insights into the evolution of the New World diploid cottons (Gossypium, subgenus Houzingenia) based on genome sequencing.</title>
        <authorList>
            <person name="Grover C.E."/>
            <person name="Arick M.A. 2nd"/>
            <person name="Thrash A."/>
            <person name="Conover J.L."/>
            <person name="Sanders W.S."/>
            <person name="Peterson D.G."/>
            <person name="Frelichowski J.E."/>
            <person name="Scheffler J.A."/>
            <person name="Scheffler B.E."/>
            <person name="Wendel J.F."/>
        </authorList>
    </citation>
    <scope>NUCLEOTIDE SEQUENCE [LARGE SCALE GENOMIC DNA]</scope>
    <source>
        <strain evidence="2">27</strain>
        <tissue evidence="2">Leaf</tissue>
    </source>
</reference>
<protein>
    <submittedName>
        <fullName evidence="2">Uncharacterized protein</fullName>
    </submittedName>
</protein>
<dbReference type="EMBL" id="JABFAC010250899">
    <property type="protein sequence ID" value="MBA0638613.1"/>
    <property type="molecule type" value="Genomic_DNA"/>
</dbReference>
<evidence type="ECO:0000256" key="1">
    <source>
        <dbReference type="SAM" id="MobiDB-lite"/>
    </source>
</evidence>